<dbReference type="EMBL" id="MEIA01000184">
    <property type="protein sequence ID" value="OJF12957.1"/>
    <property type="molecule type" value="Genomic_DNA"/>
</dbReference>
<dbReference type="InterPro" id="IPR012338">
    <property type="entry name" value="Beta-lactam/transpept-like"/>
</dbReference>
<dbReference type="PANTHER" id="PTHR46825">
    <property type="entry name" value="D-ALANYL-D-ALANINE-CARBOXYPEPTIDASE/ENDOPEPTIDASE AMPH"/>
    <property type="match status" value="1"/>
</dbReference>
<gene>
    <name evidence="3" type="ORF">BG844_17870</name>
</gene>
<dbReference type="Gene3D" id="3.40.710.10">
    <property type="entry name" value="DD-peptidase/beta-lactamase superfamily"/>
    <property type="match status" value="1"/>
</dbReference>
<evidence type="ECO:0000256" key="1">
    <source>
        <dbReference type="SAM" id="MobiDB-lite"/>
    </source>
</evidence>
<feature type="domain" description="Beta-lactamase-related" evidence="2">
    <location>
        <begin position="72"/>
        <end position="417"/>
    </location>
</feature>
<dbReference type="InterPro" id="IPR050491">
    <property type="entry name" value="AmpC-like"/>
</dbReference>
<dbReference type="InterPro" id="IPR001466">
    <property type="entry name" value="Beta-lactam-related"/>
</dbReference>
<dbReference type="Pfam" id="PF17660">
    <property type="entry name" value="BTRD1"/>
    <property type="match status" value="4"/>
</dbReference>
<feature type="region of interest" description="Disordered" evidence="1">
    <location>
        <begin position="1"/>
        <end position="59"/>
    </location>
</feature>
<dbReference type="Pfam" id="PF00144">
    <property type="entry name" value="Beta-lactamase"/>
    <property type="match status" value="1"/>
</dbReference>
<dbReference type="InterPro" id="IPR049511">
    <property type="entry name" value="PGH-like_rpt"/>
</dbReference>
<comment type="caution">
    <text evidence="3">The sequence shown here is derived from an EMBL/GenBank/DDBJ whole genome shotgun (WGS) entry which is preliminary data.</text>
</comment>
<dbReference type="RefSeq" id="WP_071806473.1">
    <property type="nucleotide sequence ID" value="NZ_MEIA01000184.1"/>
</dbReference>
<organism evidence="3 4">
    <name type="scientific">Couchioplanes caeruleus subsp. caeruleus</name>
    <dbReference type="NCBI Taxonomy" id="56427"/>
    <lineage>
        <taxon>Bacteria</taxon>
        <taxon>Bacillati</taxon>
        <taxon>Actinomycetota</taxon>
        <taxon>Actinomycetes</taxon>
        <taxon>Micromonosporales</taxon>
        <taxon>Micromonosporaceae</taxon>
        <taxon>Couchioplanes</taxon>
    </lineage>
</organism>
<dbReference type="PANTHER" id="PTHR46825:SF9">
    <property type="entry name" value="BETA-LACTAMASE-RELATED DOMAIN-CONTAINING PROTEIN"/>
    <property type="match status" value="1"/>
</dbReference>
<dbReference type="Proteomes" id="UP000182486">
    <property type="component" value="Unassembled WGS sequence"/>
</dbReference>
<accession>A0A1K0FJD7</accession>
<proteinExistence type="predicted"/>
<evidence type="ECO:0000313" key="4">
    <source>
        <dbReference type="Proteomes" id="UP000182486"/>
    </source>
</evidence>
<evidence type="ECO:0000259" key="2">
    <source>
        <dbReference type="Pfam" id="PF00144"/>
    </source>
</evidence>
<name>A0A1K0FJD7_9ACTN</name>
<reference evidence="3 4" key="1">
    <citation type="submission" date="2016-09" db="EMBL/GenBank/DDBJ databases">
        <title>Couchioplanes caeruleus draft genome sequence.</title>
        <authorList>
            <person name="Sheehan J."/>
            <person name="Caffrey P."/>
        </authorList>
    </citation>
    <scope>NUCLEOTIDE SEQUENCE [LARGE SCALE GENOMIC DNA]</scope>
    <source>
        <strain evidence="3 4">DSM 43634</strain>
    </source>
</reference>
<sequence>MPGTAVAAPDGDAARQLAKYQRTTKAAPGIDQEVTLPPGDPAEAERTARPTRSGRSADCPVSAHAASRFAGFDAVAEDLMDQWNIGSSTLAVSDECSTIYQRGYGLTGPFWLRNVPPPANPLQIFGTPTPANALFRVASVVKPITAAAIHDLDERGMLDKGDRAFCVPGSPANCHVTVNVPANFDTRIRDITVGQMVGHSGGFDRTVTTDYLFRAWETYQARNLSAPPTPRDFAEYMLSLGLDFAPGTDGEYSNLGYLMLGMVIEKVSGMSYRDYVYQRLLAPLGISSADVVLSRGKRLTRDPREVAYWCLDNNWGTNEPISTYPGEAGQRRCFADGGWVHESMAAHGGLSMTANALARFYARWWNFGNPRDGDEYWAFPNPDASAYSHGGSLEAVQTLAARCTNGLNVVWLTNQHAWATWQQATVEQRMCAAADDFLAQGPYYSSIWIKDSGGHVADPDTPANLYQARVDNLRGAGWRLLDVNGYRSRGATYYANTWARGDGTQWMATHGHDFAGFNTRFDQLNDDWRMTKVSGWTDAGGMPRYASVWVANPNDAAWRTHIRMTNAQYQKRVEDYDADGYRLISVDGYELGGQARIAAVWLYDPAGAGAPSNTATPYRAIHGKAIGDYQNWLANAEADGYRLTDKDIYTVGTAVRVAAIATKQPGPDTKSFSDWNFFTWDDNAKLQEDAGWRPVSISGYR</sequence>
<keyword evidence="4" id="KW-1185">Reference proteome</keyword>
<dbReference type="SUPFAM" id="SSF56601">
    <property type="entry name" value="beta-lactamase/transpeptidase-like"/>
    <property type="match status" value="1"/>
</dbReference>
<evidence type="ECO:0000313" key="3">
    <source>
        <dbReference type="EMBL" id="OJF12957.1"/>
    </source>
</evidence>
<protein>
    <recommendedName>
        <fullName evidence="2">Beta-lactamase-related domain-containing protein</fullName>
    </recommendedName>
</protein>
<dbReference type="AlphaFoldDB" id="A0A1K0FJD7"/>